<dbReference type="AlphaFoldDB" id="A0A1H9GSA1"/>
<sequence>MARHTGFKTGALWVGALVALVAGPVQAVNLPASCVGPADRPVEQARVDHVHDGDTVRLADGTRVRMVGLDTPEIFWREHSAEPYGHEARQALIDILQAHDDRVLLVYDQERYDRYQRLLAHLFTPDGTSIHALLLARGLAVGLTIPPNDWNLRCYRDAEAQAREAGLKVWGLPHLQRVFPARELPRDAQGFRRVSGKVVRVGESRHAYWINLEGDVAFRIDREDMMYFPGLDNPRTLRGREVIGRGLVYTHQGQPRIRIRHAADLDILE</sequence>
<evidence type="ECO:0000259" key="5">
    <source>
        <dbReference type="PROSITE" id="PS50830"/>
    </source>
</evidence>
<dbReference type="SUPFAM" id="SSF50199">
    <property type="entry name" value="Staphylococcal nuclease"/>
    <property type="match status" value="1"/>
</dbReference>
<keyword evidence="7" id="KW-1185">Reference proteome</keyword>
<evidence type="ECO:0000256" key="1">
    <source>
        <dbReference type="ARBA" id="ARBA00022722"/>
    </source>
</evidence>
<dbReference type="InterPro" id="IPR035437">
    <property type="entry name" value="SNase_OB-fold_sf"/>
</dbReference>
<dbReference type="STRING" id="867345.SAMN05421693_1484"/>
<evidence type="ECO:0000256" key="3">
    <source>
        <dbReference type="ARBA" id="ARBA00022801"/>
    </source>
</evidence>
<feature type="signal peptide" evidence="4">
    <location>
        <begin position="1"/>
        <end position="27"/>
    </location>
</feature>
<evidence type="ECO:0000313" key="6">
    <source>
        <dbReference type="EMBL" id="SEQ52903.1"/>
    </source>
</evidence>
<dbReference type="GO" id="GO:0004519">
    <property type="term" value="F:endonuclease activity"/>
    <property type="evidence" value="ECO:0007669"/>
    <property type="project" value="UniProtKB-KW"/>
</dbReference>
<feature type="domain" description="TNase-like" evidence="5">
    <location>
        <begin position="41"/>
        <end position="172"/>
    </location>
</feature>
<dbReference type="Proteomes" id="UP000199496">
    <property type="component" value="Unassembled WGS sequence"/>
</dbReference>
<reference evidence="6 7" key="1">
    <citation type="submission" date="2016-10" db="EMBL/GenBank/DDBJ databases">
        <authorList>
            <person name="de Groot N.N."/>
        </authorList>
    </citation>
    <scope>NUCLEOTIDE SEQUENCE [LARGE SCALE GENOMIC DNA]</scope>
    <source>
        <strain evidence="6 7">B7-7</strain>
    </source>
</reference>
<dbReference type="EMBL" id="FOFO01000048">
    <property type="protein sequence ID" value="SEQ52903.1"/>
    <property type="molecule type" value="Genomic_DNA"/>
</dbReference>
<evidence type="ECO:0000313" key="7">
    <source>
        <dbReference type="Proteomes" id="UP000199496"/>
    </source>
</evidence>
<dbReference type="PANTHER" id="PTHR12302">
    <property type="entry name" value="EBNA2 BINDING PROTEIN P100"/>
    <property type="match status" value="1"/>
</dbReference>
<evidence type="ECO:0000256" key="2">
    <source>
        <dbReference type="ARBA" id="ARBA00022759"/>
    </source>
</evidence>
<feature type="chain" id="PRO_5011628918" evidence="4">
    <location>
        <begin position="28"/>
        <end position="269"/>
    </location>
</feature>
<name>A0A1H9GSA1_9GAMM</name>
<keyword evidence="3" id="KW-0378">Hydrolase</keyword>
<keyword evidence="2 6" id="KW-0255">Endonuclease</keyword>
<dbReference type="Gene3D" id="2.40.50.90">
    <property type="match status" value="1"/>
</dbReference>
<dbReference type="PROSITE" id="PS50830">
    <property type="entry name" value="TNASE_3"/>
    <property type="match status" value="1"/>
</dbReference>
<organism evidence="6 7">
    <name type="scientific">Ectothiorhodospira magna</name>
    <dbReference type="NCBI Taxonomy" id="867345"/>
    <lineage>
        <taxon>Bacteria</taxon>
        <taxon>Pseudomonadati</taxon>
        <taxon>Pseudomonadota</taxon>
        <taxon>Gammaproteobacteria</taxon>
        <taxon>Chromatiales</taxon>
        <taxon>Ectothiorhodospiraceae</taxon>
        <taxon>Ectothiorhodospira</taxon>
    </lineage>
</organism>
<dbReference type="GO" id="GO:0016787">
    <property type="term" value="F:hydrolase activity"/>
    <property type="evidence" value="ECO:0007669"/>
    <property type="project" value="UniProtKB-KW"/>
</dbReference>
<dbReference type="OrthoDB" id="6867997at2"/>
<keyword evidence="4" id="KW-0732">Signal</keyword>
<dbReference type="InterPro" id="IPR016071">
    <property type="entry name" value="Staphylococal_nuclease_OB-fold"/>
</dbReference>
<dbReference type="SMART" id="SM00318">
    <property type="entry name" value="SNc"/>
    <property type="match status" value="1"/>
</dbReference>
<dbReference type="PANTHER" id="PTHR12302:SF3">
    <property type="entry name" value="SERINE_THREONINE-PROTEIN KINASE 31"/>
    <property type="match status" value="1"/>
</dbReference>
<proteinExistence type="predicted"/>
<dbReference type="Pfam" id="PF00565">
    <property type="entry name" value="SNase"/>
    <property type="match status" value="1"/>
</dbReference>
<accession>A0A1H9GSA1</accession>
<protein>
    <submittedName>
        <fullName evidence="6">Endonuclease YncB, thermonuclease family</fullName>
    </submittedName>
</protein>
<keyword evidence="1" id="KW-0540">Nuclease</keyword>
<gene>
    <name evidence="6" type="ORF">SAMN05421693_1484</name>
</gene>
<evidence type="ECO:0000256" key="4">
    <source>
        <dbReference type="SAM" id="SignalP"/>
    </source>
</evidence>